<feature type="transmembrane region" description="Helical" evidence="1">
    <location>
        <begin position="208"/>
        <end position="232"/>
    </location>
</feature>
<evidence type="ECO:0000256" key="1">
    <source>
        <dbReference type="SAM" id="Phobius"/>
    </source>
</evidence>
<reference evidence="3" key="1">
    <citation type="submission" date="2017-08" db="EMBL/GenBank/DDBJ databases">
        <authorList>
            <person name="Huang Z."/>
        </authorList>
    </citation>
    <scope>NUCLEOTIDE SEQUENCE [LARGE SCALE GENOMIC DNA]</scope>
    <source>
        <strain evidence="3">SA5d-4</strain>
    </source>
</reference>
<feature type="transmembrane region" description="Helical" evidence="1">
    <location>
        <begin position="12"/>
        <end position="37"/>
    </location>
</feature>
<evidence type="ECO:0000313" key="3">
    <source>
        <dbReference type="Proteomes" id="UP000217083"/>
    </source>
</evidence>
<feature type="transmembrane region" description="Helical" evidence="1">
    <location>
        <begin position="104"/>
        <end position="122"/>
    </location>
</feature>
<feature type="transmembrane region" description="Helical" evidence="1">
    <location>
        <begin position="77"/>
        <end position="97"/>
    </location>
</feature>
<protein>
    <submittedName>
        <fullName evidence="2">TIGR02206 family membrane protein</fullName>
    </submittedName>
</protein>
<proteinExistence type="predicted"/>
<dbReference type="Proteomes" id="UP000217083">
    <property type="component" value="Unassembled WGS sequence"/>
</dbReference>
<sequence>MRNVFNFNYDDYQFQLFSLSHLLMIAISIFTIVILYISKDKFSLAAKRYFQYFLLILLFLSEASFQYWYILNDKWDVAINLPFQLCSLSLYLCMFMLITKSYRIFELTFFVSMTGAFVAMITPELFFGFPHFRFFQFFMAHLVIIITCLYMLWIEKYQITFHSLIRAFIGLNILAIGVFILNKVLDSNYMFLIHKPVNPSLIDLLGPYPWYILSLELISFILFLILYSPFYFKNKSKRFNN</sequence>
<feature type="transmembrane region" description="Helical" evidence="1">
    <location>
        <begin position="49"/>
        <end position="71"/>
    </location>
</feature>
<dbReference type="Pfam" id="PF14808">
    <property type="entry name" value="TMEM164"/>
    <property type="match status" value="1"/>
</dbReference>
<evidence type="ECO:0000313" key="2">
    <source>
        <dbReference type="EMBL" id="OZM57689.1"/>
    </source>
</evidence>
<organism evidence="2 3">
    <name type="scientific">Lottiidibacillus patelloidae</name>
    <dbReference type="NCBI Taxonomy" id="2670334"/>
    <lineage>
        <taxon>Bacteria</taxon>
        <taxon>Bacillati</taxon>
        <taxon>Bacillota</taxon>
        <taxon>Bacilli</taxon>
        <taxon>Bacillales</taxon>
        <taxon>Bacillaceae</taxon>
        <taxon>Lottiidibacillus</taxon>
    </lineage>
</organism>
<gene>
    <name evidence="2" type="ORF">CIB95_04780</name>
</gene>
<dbReference type="NCBIfam" id="TIGR02206">
    <property type="entry name" value="intg_mem_TP0381"/>
    <property type="match status" value="1"/>
</dbReference>
<dbReference type="RefSeq" id="WP_094922632.1">
    <property type="nucleotide sequence ID" value="NZ_NPIA01000002.1"/>
</dbReference>
<comment type="caution">
    <text evidence="2">The sequence shown here is derived from an EMBL/GenBank/DDBJ whole genome shotgun (WGS) entry which is preliminary data.</text>
</comment>
<feature type="transmembrane region" description="Helical" evidence="1">
    <location>
        <begin position="164"/>
        <end position="181"/>
    </location>
</feature>
<accession>A0A263BVE5</accession>
<keyword evidence="1" id="KW-0472">Membrane</keyword>
<keyword evidence="3" id="KW-1185">Reference proteome</keyword>
<keyword evidence="1" id="KW-1133">Transmembrane helix</keyword>
<dbReference type="InterPro" id="IPR011737">
    <property type="entry name" value="CHP02206_TP0381"/>
</dbReference>
<feature type="transmembrane region" description="Helical" evidence="1">
    <location>
        <begin position="134"/>
        <end position="152"/>
    </location>
</feature>
<name>A0A263BVE5_9BACI</name>
<dbReference type="AlphaFoldDB" id="A0A263BVE5"/>
<dbReference type="EMBL" id="NPIA01000002">
    <property type="protein sequence ID" value="OZM57689.1"/>
    <property type="molecule type" value="Genomic_DNA"/>
</dbReference>
<reference evidence="2 3" key="2">
    <citation type="submission" date="2017-09" db="EMBL/GenBank/DDBJ databases">
        <title>Bacillus patelloidae sp. nov., isolated from the intestinal tract of a marine limpet.</title>
        <authorList>
            <person name="Liu R."/>
            <person name="Dong C."/>
            <person name="Shao Z."/>
        </authorList>
    </citation>
    <scope>NUCLEOTIDE SEQUENCE [LARGE SCALE GENOMIC DNA]</scope>
    <source>
        <strain evidence="2 3">SA5d-4</strain>
    </source>
</reference>
<keyword evidence="1" id="KW-0812">Transmembrane</keyword>